<evidence type="ECO:0000313" key="1">
    <source>
        <dbReference type="EMBL" id="JAH84805.1"/>
    </source>
</evidence>
<sequence length="47" mass="5725">MVNSDNNNKKKALIQNKMRKKIYAGRLWLLEDKMDSYILIKITRHQY</sequence>
<name>A0A0E9W5G8_ANGAN</name>
<reference evidence="1" key="1">
    <citation type="submission" date="2014-11" db="EMBL/GenBank/DDBJ databases">
        <authorList>
            <person name="Amaro Gonzalez C."/>
        </authorList>
    </citation>
    <scope>NUCLEOTIDE SEQUENCE</scope>
</reference>
<dbReference type="EMBL" id="GBXM01023772">
    <property type="protein sequence ID" value="JAH84805.1"/>
    <property type="molecule type" value="Transcribed_RNA"/>
</dbReference>
<accession>A0A0E9W5G8</accession>
<organism evidence="1">
    <name type="scientific">Anguilla anguilla</name>
    <name type="common">European freshwater eel</name>
    <name type="synonym">Muraena anguilla</name>
    <dbReference type="NCBI Taxonomy" id="7936"/>
    <lineage>
        <taxon>Eukaryota</taxon>
        <taxon>Metazoa</taxon>
        <taxon>Chordata</taxon>
        <taxon>Craniata</taxon>
        <taxon>Vertebrata</taxon>
        <taxon>Euteleostomi</taxon>
        <taxon>Actinopterygii</taxon>
        <taxon>Neopterygii</taxon>
        <taxon>Teleostei</taxon>
        <taxon>Anguilliformes</taxon>
        <taxon>Anguillidae</taxon>
        <taxon>Anguilla</taxon>
    </lineage>
</organism>
<dbReference type="AlphaFoldDB" id="A0A0E9W5G8"/>
<reference evidence="1" key="2">
    <citation type="journal article" date="2015" name="Fish Shellfish Immunol.">
        <title>Early steps in the European eel (Anguilla anguilla)-Vibrio vulnificus interaction in the gills: Role of the RtxA13 toxin.</title>
        <authorList>
            <person name="Callol A."/>
            <person name="Pajuelo D."/>
            <person name="Ebbesson L."/>
            <person name="Teles M."/>
            <person name="MacKenzie S."/>
            <person name="Amaro C."/>
        </authorList>
    </citation>
    <scope>NUCLEOTIDE SEQUENCE</scope>
</reference>
<protein>
    <submittedName>
        <fullName evidence="1">Uncharacterized protein</fullName>
    </submittedName>
</protein>
<proteinExistence type="predicted"/>